<evidence type="ECO:0000256" key="14">
    <source>
        <dbReference type="HAMAP-Rule" id="MF_01470"/>
    </source>
</evidence>
<feature type="domain" description="DUF83" evidence="15">
    <location>
        <begin position="22"/>
        <end position="199"/>
    </location>
</feature>
<evidence type="ECO:0000256" key="6">
    <source>
        <dbReference type="ARBA" id="ARBA00022842"/>
    </source>
</evidence>
<evidence type="ECO:0000313" key="16">
    <source>
        <dbReference type="EMBL" id="MBM3223470.1"/>
    </source>
</evidence>
<comment type="cofactor">
    <cofactor evidence="14">
        <name>Mg(2+)</name>
        <dbReference type="ChEBI" id="CHEBI:18420"/>
    </cofactor>
    <cofactor evidence="14">
        <name>Mn(2+)</name>
        <dbReference type="ChEBI" id="CHEBI:29035"/>
    </cofactor>
</comment>
<dbReference type="InterPro" id="IPR042206">
    <property type="entry name" value="CRISPR-assoc_Cas1_C"/>
</dbReference>
<evidence type="ECO:0000256" key="13">
    <source>
        <dbReference type="ARBA" id="ARBA00038592"/>
    </source>
</evidence>
<evidence type="ECO:0000256" key="1">
    <source>
        <dbReference type="ARBA" id="ARBA00022722"/>
    </source>
</evidence>
<comment type="caution">
    <text evidence="16">The sequence shown here is derived from an EMBL/GenBank/DDBJ whole genome shotgun (WGS) entry which is preliminary data.</text>
</comment>
<feature type="binding site" evidence="14">
    <location>
        <position position="465"/>
    </location>
    <ligand>
        <name>Mn(2+)</name>
        <dbReference type="ChEBI" id="CHEBI:29035"/>
    </ligand>
</feature>
<name>A0A938B370_UNCTE</name>
<dbReference type="InterPro" id="IPR011604">
    <property type="entry name" value="PDDEXK-like_dom_sf"/>
</dbReference>
<evidence type="ECO:0000256" key="11">
    <source>
        <dbReference type="ARBA" id="ARBA00023211"/>
    </source>
</evidence>
<proteinExistence type="inferred from homology"/>
<keyword evidence="3 14" id="KW-0255">Endonuclease</keyword>
<evidence type="ECO:0000256" key="5">
    <source>
        <dbReference type="ARBA" id="ARBA00022839"/>
    </source>
</evidence>
<reference evidence="16" key="1">
    <citation type="submission" date="2019-03" db="EMBL/GenBank/DDBJ databases">
        <title>Lake Tanganyika Metagenome-Assembled Genomes (MAGs).</title>
        <authorList>
            <person name="Tran P."/>
        </authorList>
    </citation>
    <scope>NUCLEOTIDE SEQUENCE</scope>
    <source>
        <strain evidence="16">K_DeepCast_65m_m2_066</strain>
    </source>
</reference>
<dbReference type="InterPro" id="IPR042211">
    <property type="entry name" value="CRISPR-assoc_Cas1_N"/>
</dbReference>
<keyword evidence="10 14" id="KW-0238">DNA-binding</keyword>
<dbReference type="InterPro" id="IPR013343">
    <property type="entry name" value="CRISPR-assoc_prot_Cas4"/>
</dbReference>
<dbReference type="PANTHER" id="PTHR34353:SF2">
    <property type="entry name" value="CRISPR-ASSOCIATED ENDONUCLEASE CAS1 1"/>
    <property type="match status" value="1"/>
</dbReference>
<dbReference type="GO" id="GO:0004520">
    <property type="term" value="F:DNA endonuclease activity"/>
    <property type="evidence" value="ECO:0007669"/>
    <property type="project" value="InterPro"/>
</dbReference>
<dbReference type="NCBIfam" id="TIGR03983">
    <property type="entry name" value="cas1_MYXAN"/>
    <property type="match status" value="1"/>
</dbReference>
<evidence type="ECO:0000256" key="9">
    <source>
        <dbReference type="ARBA" id="ARBA00023118"/>
    </source>
</evidence>
<dbReference type="AlphaFoldDB" id="A0A938B370"/>
<sequence length="559" mass="63554">MTDSATPVIPSQIEDTEPLRVMSLHALAYCERLFYLEEVEEIRLADERVFAGRRLHAEIEREEDDAESLTLTLESARWELRGKVDCLRRRDGQLIPYEHKRGRAARTQNGTPEAWPSDRVQLTAYTVLLEEHSGRAIPEGRLRYHADNVTVRVPIDEDARTALARSITRARELQASVERPPVTTNERLCVRCSLAPVCLPEEARLPQQPEHQTLRLFPADDERRVLHILTQGARVGRKGDRLEVSAKDEAPSAYPVHEIGQVVLHGFSQITTQALRLCAEQEVGVHWVTTGGRYMGSWASGAGPVQRRIRQYKALTDHDTCLHLARRLTEARVRGQLSVLLRTARETHRVTEGVTTAISTIRKLLRPMARAESLHSLRGYEGSIAAQYFGALPDLISPEVGPLLKPDGRNRRPPRDRCNALLSFGYALLHKDILNAILVVGLDPALGFYHQPRSQAHPLALDLLELFRVPLVDIPVLASINRRQWDIHEDFQIAGQQVWLSETGKKKFIQIYERRKADQWKHPVIGHSLSYARLIELEVRLLEKEWMGEGGLFARMRLR</sequence>
<dbReference type="Gene3D" id="3.90.320.10">
    <property type="match status" value="1"/>
</dbReference>
<dbReference type="Pfam" id="PF01867">
    <property type="entry name" value="Cas_Cas1"/>
    <property type="match status" value="1"/>
</dbReference>
<accession>A0A938B370</accession>
<evidence type="ECO:0000256" key="7">
    <source>
        <dbReference type="ARBA" id="ARBA00023004"/>
    </source>
</evidence>
<dbReference type="GO" id="GO:0003677">
    <property type="term" value="F:DNA binding"/>
    <property type="evidence" value="ECO:0007669"/>
    <property type="project" value="UniProtKB-KW"/>
</dbReference>
<dbReference type="NCBIfam" id="TIGR00372">
    <property type="entry name" value="cas4"/>
    <property type="match status" value="1"/>
</dbReference>
<evidence type="ECO:0000259" key="15">
    <source>
        <dbReference type="Pfam" id="PF01930"/>
    </source>
</evidence>
<comment type="similarity">
    <text evidence="14">Belongs to the CRISPR-associated endonuclease Cas1 family.</text>
</comment>
<organism evidence="16 17">
    <name type="scientific">Tectimicrobiota bacterium</name>
    <dbReference type="NCBI Taxonomy" id="2528274"/>
    <lineage>
        <taxon>Bacteria</taxon>
        <taxon>Pseudomonadati</taxon>
        <taxon>Nitrospinota/Tectimicrobiota group</taxon>
        <taxon>Candidatus Tectimicrobiota</taxon>
    </lineage>
</organism>
<protein>
    <recommendedName>
        <fullName evidence="14">CRISPR-associated endonuclease Cas1</fullName>
        <ecNumber evidence="14">3.1.-.-</ecNumber>
    </recommendedName>
</protein>
<keyword evidence="6 14" id="KW-0460">Magnesium</keyword>
<keyword evidence="1 14" id="KW-0540">Nuclease</keyword>
<keyword evidence="2 14" id="KW-0479">Metal-binding</keyword>
<dbReference type="EC" id="3.1.-.-" evidence="14"/>
<keyword evidence="9 14" id="KW-0051">Antiviral defense</keyword>
<keyword evidence="11 14" id="KW-0464">Manganese</keyword>
<dbReference type="InterPro" id="IPR023844">
    <property type="entry name" value="CRISPR-assoc_Cas1_MYXAN"/>
</dbReference>
<gene>
    <name evidence="14 16" type="primary">cas1</name>
    <name evidence="16" type="ORF">FJZ47_06695</name>
</gene>
<dbReference type="GO" id="GO:0051536">
    <property type="term" value="F:iron-sulfur cluster binding"/>
    <property type="evidence" value="ECO:0007669"/>
    <property type="project" value="UniProtKB-KW"/>
</dbReference>
<comment type="subunit">
    <text evidence="13 14">Homodimer, forms a heterotetramer with a Cas2 homodimer.</text>
</comment>
<keyword evidence="4 14" id="KW-0378">Hydrolase</keyword>
<dbReference type="PANTHER" id="PTHR34353">
    <property type="entry name" value="CRISPR-ASSOCIATED ENDONUCLEASE CAS1 1"/>
    <property type="match status" value="1"/>
</dbReference>
<evidence type="ECO:0000256" key="3">
    <source>
        <dbReference type="ARBA" id="ARBA00022759"/>
    </source>
</evidence>
<dbReference type="Pfam" id="PF01930">
    <property type="entry name" value="Cas_Cas4"/>
    <property type="match status" value="1"/>
</dbReference>
<dbReference type="Proteomes" id="UP000712673">
    <property type="component" value="Unassembled WGS sequence"/>
</dbReference>
<feature type="binding site" evidence="14">
    <location>
        <position position="381"/>
    </location>
    <ligand>
        <name>Mn(2+)</name>
        <dbReference type="ChEBI" id="CHEBI:29035"/>
    </ligand>
</feature>
<evidence type="ECO:0000313" key="17">
    <source>
        <dbReference type="Proteomes" id="UP000712673"/>
    </source>
</evidence>
<dbReference type="GO" id="GO:0043571">
    <property type="term" value="P:maintenance of CRISPR repeat elements"/>
    <property type="evidence" value="ECO:0007669"/>
    <property type="project" value="UniProtKB-UniRule"/>
</dbReference>
<dbReference type="InterPro" id="IPR050646">
    <property type="entry name" value="Cas1"/>
</dbReference>
<dbReference type="GO" id="GO:0051607">
    <property type="term" value="P:defense response to virus"/>
    <property type="evidence" value="ECO:0007669"/>
    <property type="project" value="UniProtKB-UniRule"/>
</dbReference>
<dbReference type="HAMAP" id="MF_01470">
    <property type="entry name" value="Cas1"/>
    <property type="match status" value="1"/>
</dbReference>
<evidence type="ECO:0000256" key="10">
    <source>
        <dbReference type="ARBA" id="ARBA00023125"/>
    </source>
</evidence>
<comment type="function">
    <text evidence="14">CRISPR (clustered regularly interspaced short palindromic repeat), is an adaptive immune system that provides protection against mobile genetic elements (viruses, transposable elements and conjugative plasmids). CRISPR clusters contain spacers, sequences complementary to antecedent mobile elements, and target invading nucleic acids. CRISPR clusters are transcribed and processed into CRISPR RNA (crRNA). Acts as a dsDNA endonuclease. Involved in the integration of spacer DNA into the CRISPR cassette.</text>
</comment>
<keyword evidence="5" id="KW-0269">Exonuclease</keyword>
<keyword evidence="7" id="KW-0408">Iron</keyword>
<dbReference type="EMBL" id="VGLS01000148">
    <property type="protein sequence ID" value="MBM3223470.1"/>
    <property type="molecule type" value="Genomic_DNA"/>
</dbReference>
<dbReference type="GO" id="GO:0046872">
    <property type="term" value="F:metal ion binding"/>
    <property type="evidence" value="ECO:0007669"/>
    <property type="project" value="UniProtKB-UniRule"/>
</dbReference>
<comment type="catalytic activity">
    <reaction evidence="12">
        <text>exonucleolytic cleavage in the 5'- to 3'-direction to yield nucleoside 3'-phosphates.</text>
        <dbReference type="EC" id="3.1.12.1"/>
    </reaction>
</comment>
<dbReference type="CDD" id="cd09634">
    <property type="entry name" value="Cas1_I-II-III"/>
    <property type="match status" value="1"/>
</dbReference>
<evidence type="ECO:0000256" key="2">
    <source>
        <dbReference type="ARBA" id="ARBA00022723"/>
    </source>
</evidence>
<evidence type="ECO:0000256" key="4">
    <source>
        <dbReference type="ARBA" id="ARBA00022801"/>
    </source>
</evidence>
<dbReference type="InterPro" id="IPR002729">
    <property type="entry name" value="CRISPR-assoc_Cas1"/>
</dbReference>
<dbReference type="InterPro" id="IPR022765">
    <property type="entry name" value="Dna2/Cas4_DUF83"/>
</dbReference>
<dbReference type="Gene3D" id="1.20.120.920">
    <property type="entry name" value="CRISPR-associated endonuclease Cas1, C-terminal domain"/>
    <property type="match status" value="1"/>
</dbReference>
<dbReference type="NCBIfam" id="TIGR00287">
    <property type="entry name" value="cas1"/>
    <property type="match status" value="1"/>
</dbReference>
<keyword evidence="8" id="KW-0411">Iron-sulfur</keyword>
<dbReference type="GO" id="GO:0004527">
    <property type="term" value="F:exonuclease activity"/>
    <property type="evidence" value="ECO:0007669"/>
    <property type="project" value="UniProtKB-KW"/>
</dbReference>
<feature type="binding site" evidence="14">
    <location>
        <position position="450"/>
    </location>
    <ligand>
        <name>Mn(2+)</name>
        <dbReference type="ChEBI" id="CHEBI:29035"/>
    </ligand>
</feature>
<dbReference type="Gene3D" id="3.100.10.20">
    <property type="entry name" value="CRISPR-associated endonuclease Cas1, N-terminal domain"/>
    <property type="match status" value="1"/>
</dbReference>
<evidence type="ECO:0000256" key="12">
    <source>
        <dbReference type="ARBA" id="ARBA00033996"/>
    </source>
</evidence>
<evidence type="ECO:0000256" key="8">
    <source>
        <dbReference type="ARBA" id="ARBA00023014"/>
    </source>
</evidence>